<comment type="caution">
    <text evidence="5">The sequence shown here is derived from an EMBL/GenBank/DDBJ whole genome shotgun (WGS) entry which is preliminary data.</text>
</comment>
<dbReference type="PANTHER" id="PTHR33236">
    <property type="entry name" value="INTRAFLAGELLAR TRANSPORT PROTEIN 122 FAMILY PROTEIN-RELATED"/>
    <property type="match status" value="1"/>
</dbReference>
<evidence type="ECO:0000313" key="6">
    <source>
        <dbReference type="Proteomes" id="UP000617340"/>
    </source>
</evidence>
<dbReference type="SUPFAM" id="SSF49854">
    <property type="entry name" value="Spermadhesin, CUB domain"/>
    <property type="match status" value="1"/>
</dbReference>
<dbReference type="Gene3D" id="2.60.120.290">
    <property type="entry name" value="Spermadhesin, CUB domain"/>
    <property type="match status" value="1"/>
</dbReference>
<dbReference type="EMBL" id="JACSDZ010000009">
    <property type="protein sequence ID" value="KAF7395941.1"/>
    <property type="molecule type" value="Genomic_DNA"/>
</dbReference>
<dbReference type="InterPro" id="IPR058698">
    <property type="entry name" value="CUB_metazoa"/>
</dbReference>
<comment type="caution">
    <text evidence="2">Lacks conserved residue(s) required for the propagation of feature annotation.</text>
</comment>
<accession>A0A834K2A2</accession>
<organism evidence="5 6">
    <name type="scientific">Vespula germanica</name>
    <name type="common">German yellow jacket</name>
    <name type="synonym">Paravespula germanica</name>
    <dbReference type="NCBI Taxonomy" id="30212"/>
    <lineage>
        <taxon>Eukaryota</taxon>
        <taxon>Metazoa</taxon>
        <taxon>Ecdysozoa</taxon>
        <taxon>Arthropoda</taxon>
        <taxon>Hexapoda</taxon>
        <taxon>Insecta</taxon>
        <taxon>Pterygota</taxon>
        <taxon>Neoptera</taxon>
        <taxon>Endopterygota</taxon>
        <taxon>Hymenoptera</taxon>
        <taxon>Apocrita</taxon>
        <taxon>Aculeata</taxon>
        <taxon>Vespoidea</taxon>
        <taxon>Vespidae</taxon>
        <taxon>Vespinae</taxon>
        <taxon>Vespula</taxon>
    </lineage>
</organism>
<dbReference type="AlphaFoldDB" id="A0A834K2A2"/>
<dbReference type="InterPro" id="IPR035914">
    <property type="entry name" value="Sperma_CUB_dom_sf"/>
</dbReference>
<evidence type="ECO:0000256" key="2">
    <source>
        <dbReference type="PROSITE-ProRule" id="PRU00059"/>
    </source>
</evidence>
<feature type="disulfide bond" evidence="2">
    <location>
        <begin position="238"/>
        <end position="255"/>
    </location>
</feature>
<evidence type="ECO:0000313" key="5">
    <source>
        <dbReference type="EMBL" id="KAF7395941.1"/>
    </source>
</evidence>
<protein>
    <recommendedName>
        <fullName evidence="4">CUB domain-containing protein</fullName>
    </recommendedName>
</protein>
<name>A0A834K2A2_VESGE</name>
<feature type="region of interest" description="Disordered" evidence="3">
    <location>
        <begin position="36"/>
        <end position="85"/>
    </location>
</feature>
<evidence type="ECO:0000256" key="3">
    <source>
        <dbReference type="SAM" id="MobiDB-lite"/>
    </source>
</evidence>
<evidence type="ECO:0000256" key="1">
    <source>
        <dbReference type="ARBA" id="ARBA00023157"/>
    </source>
</evidence>
<dbReference type="Pfam" id="PF26080">
    <property type="entry name" value="CUB_animal"/>
    <property type="match status" value="1"/>
</dbReference>
<evidence type="ECO:0000259" key="4">
    <source>
        <dbReference type="PROSITE" id="PS01180"/>
    </source>
</evidence>
<keyword evidence="6" id="KW-1185">Reference proteome</keyword>
<keyword evidence="1 2" id="KW-1015">Disulfide bond</keyword>
<dbReference type="InterPro" id="IPR000859">
    <property type="entry name" value="CUB_dom"/>
</dbReference>
<dbReference type="PANTHER" id="PTHR33236:SF6">
    <property type="entry name" value="CUB DOMAIN-CONTAINING PROTEIN"/>
    <property type="match status" value="1"/>
</dbReference>
<gene>
    <name evidence="5" type="ORF">HZH68_009991</name>
</gene>
<feature type="compositionally biased region" description="Pro residues" evidence="3">
    <location>
        <begin position="61"/>
        <end position="75"/>
    </location>
</feature>
<dbReference type="Proteomes" id="UP000617340">
    <property type="component" value="Unassembled WGS sequence"/>
</dbReference>
<sequence length="481" mass="52876">MCPSREATISTDTRRCYPKKGCRTFPCEKTCTSTQAAKRKLEGRSGRARSCAPDLRIQPLVAPPPPPPPPTPPSAPSQSYCRQTERRRLWQTNENRSQESYDPETHMSALQNVRMGQNKREKRLFPLFTVVRFENNACGGLNGENGTCISSTECSQRGGISSGVCANGYGVCCIVMASCGQTINDNNTYFVNPNYPSTFDGTDSCQLTLLKLHPDVCQFRLDFVQFTIRGPETINNLCTYDQFIVSGGNPVPTICGTNNDNHMYIDAGIGQTNPIALTFVTSGSSFPRSWKVRISQIRCNTIYRAEEGCLQYFTGVSGQIKSFNFDASTGLQLSNQDYSICIRMERNFCGVQYMPCSDEATMVSNSGSGQMSRNNAFTLTGNTQGTQIASMTGAMCQTDWLMIPCAINVGKSPSMSTTCVDRLCGGTFNADNQNLNSSSVISTVKPFRLIFHTDATEAPNDVGNRGFCLNYIQQPCTTKLR</sequence>
<feature type="domain" description="CUB" evidence="4">
    <location>
        <begin position="179"/>
        <end position="297"/>
    </location>
</feature>
<proteinExistence type="predicted"/>
<reference evidence="5" key="1">
    <citation type="journal article" date="2020" name="G3 (Bethesda)">
        <title>High-Quality Assemblies for Three Invasive Social Wasps from the &lt;i&gt;Vespula&lt;/i&gt; Genus.</title>
        <authorList>
            <person name="Harrop T.W.R."/>
            <person name="Guhlin J."/>
            <person name="McLaughlin G.M."/>
            <person name="Permina E."/>
            <person name="Stockwell P."/>
            <person name="Gilligan J."/>
            <person name="Le Lec M.F."/>
            <person name="Gruber M.A.M."/>
            <person name="Quinn O."/>
            <person name="Lovegrove M."/>
            <person name="Duncan E.J."/>
            <person name="Remnant E.J."/>
            <person name="Van Eeckhoven J."/>
            <person name="Graham B."/>
            <person name="Knapp R.A."/>
            <person name="Langford K.W."/>
            <person name="Kronenberg Z."/>
            <person name="Press M.O."/>
            <person name="Eacker S.M."/>
            <person name="Wilson-Rankin E.E."/>
            <person name="Purcell J."/>
            <person name="Lester P.J."/>
            <person name="Dearden P.K."/>
        </authorList>
    </citation>
    <scope>NUCLEOTIDE SEQUENCE</scope>
    <source>
        <strain evidence="5">Linc-1</strain>
    </source>
</reference>
<dbReference type="PROSITE" id="PS01180">
    <property type="entry name" value="CUB"/>
    <property type="match status" value="1"/>
</dbReference>
<dbReference type="Pfam" id="PF00431">
    <property type="entry name" value="CUB"/>
    <property type="match status" value="1"/>
</dbReference>